<dbReference type="GO" id="GO:0051287">
    <property type="term" value="F:NAD binding"/>
    <property type="evidence" value="ECO:0007669"/>
    <property type="project" value="InterPro"/>
</dbReference>
<evidence type="ECO:0000256" key="3">
    <source>
        <dbReference type="ARBA" id="ARBA00023027"/>
    </source>
</evidence>
<gene>
    <name evidence="7" type="ORF">DFR31_0252</name>
</gene>
<dbReference type="Proteomes" id="UP000275461">
    <property type="component" value="Unassembled WGS sequence"/>
</dbReference>
<dbReference type="InterPro" id="IPR036291">
    <property type="entry name" value="NAD(P)-bd_dom_sf"/>
</dbReference>
<feature type="domain" description="D-isomer specific 2-hydroxyacid dehydrogenase NAD-binding" evidence="6">
    <location>
        <begin position="108"/>
        <end position="287"/>
    </location>
</feature>
<evidence type="ECO:0000256" key="4">
    <source>
        <dbReference type="RuleBase" id="RU003719"/>
    </source>
</evidence>
<comment type="similarity">
    <text evidence="1 4">Belongs to the D-isomer specific 2-hydroxyacid dehydrogenase family.</text>
</comment>
<name>A0A498C886_9GAMM</name>
<evidence type="ECO:0000259" key="5">
    <source>
        <dbReference type="Pfam" id="PF00389"/>
    </source>
</evidence>
<dbReference type="PANTHER" id="PTHR43761:SF1">
    <property type="entry name" value="D-ISOMER SPECIFIC 2-HYDROXYACID DEHYDROGENASE CATALYTIC DOMAIN-CONTAINING PROTEIN-RELATED"/>
    <property type="match status" value="1"/>
</dbReference>
<evidence type="ECO:0000313" key="8">
    <source>
        <dbReference type="Proteomes" id="UP000275461"/>
    </source>
</evidence>
<evidence type="ECO:0000256" key="1">
    <source>
        <dbReference type="ARBA" id="ARBA00005854"/>
    </source>
</evidence>
<keyword evidence="3" id="KW-0520">NAD</keyword>
<dbReference type="Pfam" id="PF00389">
    <property type="entry name" value="2-Hacid_dh"/>
    <property type="match status" value="1"/>
</dbReference>
<comment type="caution">
    <text evidence="7">The sequence shown here is derived from an EMBL/GenBank/DDBJ whole genome shotgun (WGS) entry which is preliminary data.</text>
</comment>
<dbReference type="OrthoDB" id="9805416at2"/>
<proteinExistence type="inferred from homology"/>
<dbReference type="SUPFAM" id="SSF52283">
    <property type="entry name" value="Formate/glycerate dehydrogenase catalytic domain-like"/>
    <property type="match status" value="1"/>
</dbReference>
<evidence type="ECO:0000259" key="6">
    <source>
        <dbReference type="Pfam" id="PF02826"/>
    </source>
</evidence>
<dbReference type="GO" id="GO:0016616">
    <property type="term" value="F:oxidoreductase activity, acting on the CH-OH group of donors, NAD or NADP as acceptor"/>
    <property type="evidence" value="ECO:0007669"/>
    <property type="project" value="InterPro"/>
</dbReference>
<dbReference type="Gene3D" id="3.40.50.720">
    <property type="entry name" value="NAD(P)-binding Rossmann-like Domain"/>
    <property type="match status" value="2"/>
</dbReference>
<dbReference type="CDD" id="cd12162">
    <property type="entry name" value="2-Hacid_dh_4"/>
    <property type="match status" value="1"/>
</dbReference>
<keyword evidence="8" id="KW-1185">Reference proteome</keyword>
<dbReference type="InterPro" id="IPR050418">
    <property type="entry name" value="D-iso_2-hydroxyacid_DH_PdxB"/>
</dbReference>
<dbReference type="InterPro" id="IPR006139">
    <property type="entry name" value="D-isomer_2_OHA_DH_cat_dom"/>
</dbReference>
<dbReference type="Pfam" id="PF02826">
    <property type="entry name" value="2-Hacid_dh_C"/>
    <property type="match status" value="1"/>
</dbReference>
<evidence type="ECO:0000256" key="2">
    <source>
        <dbReference type="ARBA" id="ARBA00023002"/>
    </source>
</evidence>
<dbReference type="RefSeq" id="WP_121440849.1">
    <property type="nucleotide sequence ID" value="NZ_RCDA01000001.1"/>
</dbReference>
<dbReference type="EMBL" id="RCDA01000001">
    <property type="protein sequence ID" value="RLK50356.1"/>
    <property type="molecule type" value="Genomic_DNA"/>
</dbReference>
<protein>
    <submittedName>
        <fullName evidence="7">Glycerate dehydrogenase</fullName>
    </submittedName>
</protein>
<sequence length="320" mass="34020">MRSAFLDRNSLDKSDLDLTALDSALPGLRHYERTSADEVGDRVADLNAVVVNKVVLDEKALAAAPDLRLILVAATGTNNIDLQAARARGITVCNCRGYGTDAVAQHAIGLMLALSTRLVDYHNAVQAGDWGRSDQFCLLDYPISELSGRTLGLVGYGELGRRVADLARAFGMTVKVAARPGTATPSPDRIPLTDLLPEVDVLSLHCPLTEATRDLIGTEELRQMPSHSLLINCARGGIVNEPALADALRSGQIGGAGVDVLSEEPPVHGNPLLARDIPNLIVTPHSAWGSREARQRIVAQLAEAATAYLDGHPVRVVGVD</sequence>
<dbReference type="AlphaFoldDB" id="A0A498C886"/>
<dbReference type="NCBIfam" id="NF005069">
    <property type="entry name" value="PRK06487.1"/>
    <property type="match status" value="1"/>
</dbReference>
<dbReference type="PANTHER" id="PTHR43761">
    <property type="entry name" value="D-ISOMER SPECIFIC 2-HYDROXYACID DEHYDROGENASE FAMILY PROTEIN (AFU_ORTHOLOGUE AFUA_1G13630)"/>
    <property type="match status" value="1"/>
</dbReference>
<keyword evidence="2 4" id="KW-0560">Oxidoreductase</keyword>
<accession>A0A498C886</accession>
<dbReference type="InterPro" id="IPR006140">
    <property type="entry name" value="D-isomer_DH_NAD-bd"/>
</dbReference>
<feature type="domain" description="D-isomer specific 2-hydroxyacid dehydrogenase catalytic" evidence="5">
    <location>
        <begin position="31"/>
        <end position="315"/>
    </location>
</feature>
<reference evidence="7 8" key="1">
    <citation type="submission" date="2018-10" db="EMBL/GenBank/DDBJ databases">
        <title>Genomic Encyclopedia of Type Strains, Phase IV (KMG-IV): sequencing the most valuable type-strain genomes for metagenomic binning, comparative biology and taxonomic classification.</title>
        <authorList>
            <person name="Goeker M."/>
        </authorList>
    </citation>
    <scope>NUCLEOTIDE SEQUENCE [LARGE SCALE GENOMIC DNA]</scope>
    <source>
        <strain evidence="7 8">DSM 12769</strain>
    </source>
</reference>
<evidence type="ECO:0000313" key="7">
    <source>
        <dbReference type="EMBL" id="RLK50356.1"/>
    </source>
</evidence>
<dbReference type="SUPFAM" id="SSF51735">
    <property type="entry name" value="NAD(P)-binding Rossmann-fold domains"/>
    <property type="match status" value="1"/>
</dbReference>
<organism evidence="7 8">
    <name type="scientific">Alkalispirillum mobile</name>
    <dbReference type="NCBI Taxonomy" id="85925"/>
    <lineage>
        <taxon>Bacteria</taxon>
        <taxon>Pseudomonadati</taxon>
        <taxon>Pseudomonadota</taxon>
        <taxon>Gammaproteobacteria</taxon>
        <taxon>Chromatiales</taxon>
        <taxon>Ectothiorhodospiraceae</taxon>
        <taxon>Alkalispirillum</taxon>
    </lineage>
</organism>